<sequence>MDERQKFVTEQIRNLELINRVDRKSFLDLFINEFRSKFMGFLKSAVYHECMDNGNIQTTVRFIGIEDIEVTVEYLPVREDRLFAYKKSEILDYSYHDLLRELADFGNIRVNDSIGALARAMADDFEHNVKG</sequence>
<organism evidence="1">
    <name type="scientific">Myoviridae sp. ctLnO19</name>
    <dbReference type="NCBI Taxonomy" id="2825085"/>
    <lineage>
        <taxon>Viruses</taxon>
        <taxon>Duplodnaviria</taxon>
        <taxon>Heunggongvirae</taxon>
        <taxon>Uroviricota</taxon>
        <taxon>Caudoviricetes</taxon>
    </lineage>
</organism>
<proteinExistence type="predicted"/>
<reference evidence="1" key="1">
    <citation type="journal article" date="2021" name="Proc. Natl. Acad. Sci. U.S.A.">
        <title>A Catalog of Tens of Thousands of Viruses from Human Metagenomes Reveals Hidden Associations with Chronic Diseases.</title>
        <authorList>
            <person name="Tisza M.J."/>
            <person name="Buck C.B."/>
        </authorList>
    </citation>
    <scope>NUCLEOTIDE SEQUENCE</scope>
    <source>
        <strain evidence="1">CtLnO19</strain>
    </source>
</reference>
<evidence type="ECO:0000313" key="1">
    <source>
        <dbReference type="EMBL" id="DAE00393.1"/>
    </source>
</evidence>
<name>A0A8S5P1T7_9CAUD</name>
<dbReference type="EMBL" id="BK015301">
    <property type="protein sequence ID" value="DAE00393.1"/>
    <property type="molecule type" value="Genomic_DNA"/>
</dbReference>
<protein>
    <submittedName>
        <fullName evidence="1">Uncharacterized protein</fullName>
    </submittedName>
</protein>
<accession>A0A8S5P1T7</accession>